<feature type="compositionally biased region" description="Polar residues" evidence="1">
    <location>
        <begin position="120"/>
        <end position="132"/>
    </location>
</feature>
<dbReference type="InterPro" id="IPR056002">
    <property type="entry name" value="DUF7580"/>
</dbReference>
<dbReference type="InterPro" id="IPR011009">
    <property type="entry name" value="Kinase-like_dom_sf"/>
</dbReference>
<accession>A0A6A6BSC3</accession>
<reference evidence="3" key="1">
    <citation type="journal article" date="2020" name="Stud. Mycol.">
        <title>101 Dothideomycetes genomes: a test case for predicting lifestyles and emergence of pathogens.</title>
        <authorList>
            <person name="Haridas S."/>
            <person name="Albert R."/>
            <person name="Binder M."/>
            <person name="Bloem J."/>
            <person name="Labutti K."/>
            <person name="Salamov A."/>
            <person name="Andreopoulos B."/>
            <person name="Baker S."/>
            <person name="Barry K."/>
            <person name="Bills G."/>
            <person name="Bluhm B."/>
            <person name="Cannon C."/>
            <person name="Castanera R."/>
            <person name="Culley D."/>
            <person name="Daum C."/>
            <person name="Ezra D."/>
            <person name="Gonzalez J."/>
            <person name="Henrissat B."/>
            <person name="Kuo A."/>
            <person name="Liang C."/>
            <person name="Lipzen A."/>
            <person name="Lutzoni F."/>
            <person name="Magnuson J."/>
            <person name="Mondo S."/>
            <person name="Nolan M."/>
            <person name="Ohm R."/>
            <person name="Pangilinan J."/>
            <person name="Park H.-J."/>
            <person name="Ramirez L."/>
            <person name="Alfaro M."/>
            <person name="Sun H."/>
            <person name="Tritt A."/>
            <person name="Yoshinaga Y."/>
            <person name="Zwiers L.-H."/>
            <person name="Turgeon B."/>
            <person name="Goodwin S."/>
            <person name="Spatafora J."/>
            <person name="Crous P."/>
            <person name="Grigoriev I."/>
        </authorList>
    </citation>
    <scope>NUCLEOTIDE SEQUENCE</scope>
    <source>
        <strain evidence="3">CBS 121167</strain>
    </source>
</reference>
<feature type="region of interest" description="Disordered" evidence="1">
    <location>
        <begin position="111"/>
        <end position="133"/>
    </location>
</feature>
<dbReference type="PANTHER" id="PTHR37542:SF3">
    <property type="entry name" value="PRION-INHIBITION AND PROPAGATION HELO DOMAIN-CONTAINING PROTEIN"/>
    <property type="match status" value="1"/>
</dbReference>
<feature type="domain" description="DUF7580" evidence="2">
    <location>
        <begin position="363"/>
        <end position="553"/>
    </location>
</feature>
<protein>
    <recommendedName>
        <fullName evidence="2">DUF7580 domain-containing protein</fullName>
    </recommendedName>
</protein>
<dbReference type="GeneID" id="54303395"/>
<dbReference type="AlphaFoldDB" id="A0A6A6BSC3"/>
<sequence>MIDPASIAGLTLAICDALLKLGERTAQLVQDAKTFSEDSDRLQTKLLNENARTRSLRHVLFERSPVYGGMTLFQRFNEDSQEEIHVSLETLVHTLKEACILLEKHTRGLATPPSERMEVSENSSPTTYTSELSVRGLEPALRSPSPGSSWKTFPKASMLLLRWSFHDKKRTEEILRNFAGLNGDIHEKIKLLCLASDLGLPPQNNIEHLKRLQNDASAIGLGFDIDARLRLTARNDQSVSDKPSLELDSSWSEVLTSTRSPDERLLMIERNGQNFLLEYRAVETTQGLGHTLDARTKTLIEELARILHEPKELAFCMLHCLGWKRIPGSQRVGLIFEIPGGVVPKPTNLFHMLGSRVFLPELGERYKLAFALARCISQLQLVKWVHESFRSENILFFPRQNESSTQESFDLSKPVVLGYEFSRPELDFSSGFTDICIERDVYRHPERQGRPGKMFNKIHDIYALGVVLLEIGLWERAINLERNNFRTARDPWVIKEQLLKQAKRRLGDKMGVRYRDVVVKCLTADFEVVNDTKDDLKLQQAFRVQVVNVLEAGANFL</sequence>
<evidence type="ECO:0000259" key="2">
    <source>
        <dbReference type="Pfam" id="PF24476"/>
    </source>
</evidence>
<proteinExistence type="predicted"/>
<dbReference type="SUPFAM" id="SSF56112">
    <property type="entry name" value="Protein kinase-like (PK-like)"/>
    <property type="match status" value="1"/>
</dbReference>
<organism evidence="3 4">
    <name type="scientific">Aplosporella prunicola CBS 121167</name>
    <dbReference type="NCBI Taxonomy" id="1176127"/>
    <lineage>
        <taxon>Eukaryota</taxon>
        <taxon>Fungi</taxon>
        <taxon>Dikarya</taxon>
        <taxon>Ascomycota</taxon>
        <taxon>Pezizomycotina</taxon>
        <taxon>Dothideomycetes</taxon>
        <taxon>Dothideomycetes incertae sedis</taxon>
        <taxon>Botryosphaeriales</taxon>
        <taxon>Aplosporellaceae</taxon>
        <taxon>Aplosporella</taxon>
    </lineage>
</organism>
<dbReference type="EMBL" id="ML995474">
    <property type="protein sequence ID" value="KAF2147002.1"/>
    <property type="molecule type" value="Genomic_DNA"/>
</dbReference>
<dbReference type="OrthoDB" id="1911848at2759"/>
<dbReference type="RefSeq" id="XP_033402710.1">
    <property type="nucleotide sequence ID" value="XM_033545889.1"/>
</dbReference>
<dbReference type="PANTHER" id="PTHR37542">
    <property type="entry name" value="HELO DOMAIN-CONTAINING PROTEIN-RELATED"/>
    <property type="match status" value="1"/>
</dbReference>
<name>A0A6A6BSC3_9PEZI</name>
<dbReference type="Gene3D" id="1.10.510.10">
    <property type="entry name" value="Transferase(Phosphotransferase) domain 1"/>
    <property type="match status" value="1"/>
</dbReference>
<dbReference type="InterPro" id="IPR038305">
    <property type="entry name" value="HeLo_sf"/>
</dbReference>
<dbReference type="Proteomes" id="UP000799438">
    <property type="component" value="Unassembled WGS sequence"/>
</dbReference>
<gene>
    <name evidence="3" type="ORF">K452DRAFT_354493</name>
</gene>
<dbReference type="Pfam" id="PF24476">
    <property type="entry name" value="DUF7580"/>
    <property type="match status" value="1"/>
</dbReference>
<evidence type="ECO:0000313" key="4">
    <source>
        <dbReference type="Proteomes" id="UP000799438"/>
    </source>
</evidence>
<dbReference type="Gene3D" id="1.20.120.1020">
    <property type="entry name" value="Prion-inhibition and propagation, HeLo domain"/>
    <property type="match status" value="1"/>
</dbReference>
<evidence type="ECO:0000313" key="3">
    <source>
        <dbReference type="EMBL" id="KAF2147002.1"/>
    </source>
</evidence>
<evidence type="ECO:0000256" key="1">
    <source>
        <dbReference type="SAM" id="MobiDB-lite"/>
    </source>
</evidence>
<keyword evidence="4" id="KW-1185">Reference proteome</keyword>